<evidence type="ECO:0000256" key="4">
    <source>
        <dbReference type="ARBA" id="ARBA00022679"/>
    </source>
</evidence>
<dbReference type="AlphaFoldDB" id="H8H265"/>
<evidence type="ECO:0000256" key="3">
    <source>
        <dbReference type="ARBA" id="ARBA00022553"/>
    </source>
</evidence>
<dbReference type="PANTHER" id="PTHR42878">
    <property type="entry name" value="TWO-COMPONENT HISTIDINE KINASE"/>
    <property type="match status" value="1"/>
</dbReference>
<comment type="catalytic activity">
    <reaction evidence="1">
        <text>ATP + protein L-histidine = ADP + protein N-phospho-L-histidine.</text>
        <dbReference type="EC" id="2.7.13.3"/>
    </reaction>
</comment>
<keyword evidence="3" id="KW-0597">Phosphoprotein</keyword>
<dbReference type="Pfam" id="PF00512">
    <property type="entry name" value="HisKA"/>
    <property type="match status" value="1"/>
</dbReference>
<dbReference type="InterPro" id="IPR036097">
    <property type="entry name" value="HisK_dim/P_sf"/>
</dbReference>
<evidence type="ECO:0000259" key="6">
    <source>
        <dbReference type="PROSITE" id="PS50109"/>
    </source>
</evidence>
<evidence type="ECO:0000256" key="1">
    <source>
        <dbReference type="ARBA" id="ARBA00000085"/>
    </source>
</evidence>
<sequence>MSSVAQTLAELQDHLEARVAQRTTELQAANEELRAFARSVSHYLRTPLQLLMGHAALLDTASEQTRGTHTQAIMNTTDRMADILSGLLQYGERQAGPLTLEQVDLAEVLELSWQDLGGPAPTVKLELGPLPTVRGDYTALRLVFGNLLHNAVKYTQGRPDPRVQVRATRSQNMHLIEVRDNGMGFHPADAERLFRLFSRLPEAQAFDGLGVGLADVWRIVIAHGGHVWAEGRPGEGATFTVSLPADEA</sequence>
<protein>
    <recommendedName>
        <fullName evidence="2">histidine kinase</fullName>
        <ecNumber evidence="2">2.7.13.3</ecNumber>
    </recommendedName>
</protein>
<keyword evidence="4" id="KW-0808">Transferase</keyword>
<dbReference type="GO" id="GO:0007234">
    <property type="term" value="P:osmosensory signaling via phosphorelay pathway"/>
    <property type="evidence" value="ECO:0007669"/>
    <property type="project" value="TreeGrafter"/>
</dbReference>
<dbReference type="Gene3D" id="1.10.287.130">
    <property type="match status" value="1"/>
</dbReference>
<dbReference type="OrthoDB" id="9760839at2"/>
<dbReference type="InterPro" id="IPR004358">
    <property type="entry name" value="Sig_transdc_His_kin-like_C"/>
</dbReference>
<dbReference type="InterPro" id="IPR050351">
    <property type="entry name" value="BphY/WalK/GraS-like"/>
</dbReference>
<organism evidence="7 8">
    <name type="scientific">Deinococcus gobiensis (strain DSM 21396 / JCM 16679 / CGMCC 1.7299 / I-0)</name>
    <dbReference type="NCBI Taxonomy" id="745776"/>
    <lineage>
        <taxon>Bacteria</taxon>
        <taxon>Thermotogati</taxon>
        <taxon>Deinococcota</taxon>
        <taxon>Deinococci</taxon>
        <taxon>Deinococcales</taxon>
        <taxon>Deinococcaceae</taxon>
        <taxon>Deinococcus</taxon>
    </lineage>
</organism>
<evidence type="ECO:0000256" key="5">
    <source>
        <dbReference type="ARBA" id="ARBA00022777"/>
    </source>
</evidence>
<evidence type="ECO:0000313" key="7">
    <source>
        <dbReference type="EMBL" id="AFD27612.1"/>
    </source>
</evidence>
<feature type="domain" description="Histidine kinase" evidence="6">
    <location>
        <begin position="39"/>
        <end position="247"/>
    </location>
</feature>
<dbReference type="InterPro" id="IPR036890">
    <property type="entry name" value="HATPase_C_sf"/>
</dbReference>
<dbReference type="InterPro" id="IPR003661">
    <property type="entry name" value="HisK_dim/P_dom"/>
</dbReference>
<dbReference type="EMBL" id="CP002193">
    <property type="protein sequence ID" value="AFD27612.1"/>
    <property type="molecule type" value="Genomic_DNA"/>
</dbReference>
<dbReference type="PANTHER" id="PTHR42878:SF15">
    <property type="entry name" value="BACTERIOPHYTOCHROME"/>
    <property type="match status" value="1"/>
</dbReference>
<geneLocation type="plasmid" evidence="7 8">
    <name>P2</name>
</geneLocation>
<dbReference type="Gene3D" id="3.30.565.10">
    <property type="entry name" value="Histidine kinase-like ATPase, C-terminal domain"/>
    <property type="match status" value="1"/>
</dbReference>
<dbReference type="InterPro" id="IPR003594">
    <property type="entry name" value="HATPase_dom"/>
</dbReference>
<dbReference type="PROSITE" id="PS50109">
    <property type="entry name" value="HIS_KIN"/>
    <property type="match status" value="1"/>
</dbReference>
<dbReference type="RefSeq" id="WP_014686706.1">
    <property type="nucleotide sequence ID" value="NC_017791.1"/>
</dbReference>
<dbReference type="InterPro" id="IPR005467">
    <property type="entry name" value="His_kinase_dom"/>
</dbReference>
<dbReference type="SMART" id="SM00388">
    <property type="entry name" value="HisKA"/>
    <property type="match status" value="1"/>
</dbReference>
<dbReference type="SUPFAM" id="SSF55874">
    <property type="entry name" value="ATPase domain of HSP90 chaperone/DNA topoisomerase II/histidine kinase"/>
    <property type="match status" value="1"/>
</dbReference>
<gene>
    <name evidence="7" type="ordered locus">DGo_PB0343</name>
</gene>
<keyword evidence="7" id="KW-0614">Plasmid</keyword>
<dbReference type="SMART" id="SM00387">
    <property type="entry name" value="HATPase_c"/>
    <property type="match status" value="1"/>
</dbReference>
<dbReference type="PRINTS" id="PR00344">
    <property type="entry name" value="BCTRLSENSOR"/>
</dbReference>
<accession>H8H265</accession>
<dbReference type="SUPFAM" id="SSF47384">
    <property type="entry name" value="Homodimeric domain of signal transducing histidine kinase"/>
    <property type="match status" value="1"/>
</dbReference>
<dbReference type="CDD" id="cd00082">
    <property type="entry name" value="HisKA"/>
    <property type="match status" value="1"/>
</dbReference>
<evidence type="ECO:0000313" key="8">
    <source>
        <dbReference type="Proteomes" id="UP000007575"/>
    </source>
</evidence>
<dbReference type="HOGENOM" id="CLU_000445_89_1_0"/>
<dbReference type="EC" id="2.7.13.3" evidence="2"/>
<dbReference type="GO" id="GO:0000155">
    <property type="term" value="F:phosphorelay sensor kinase activity"/>
    <property type="evidence" value="ECO:0007669"/>
    <property type="project" value="InterPro"/>
</dbReference>
<proteinExistence type="predicted"/>
<dbReference type="Proteomes" id="UP000007575">
    <property type="component" value="Plasmid P2"/>
</dbReference>
<dbReference type="GO" id="GO:0030295">
    <property type="term" value="F:protein kinase activator activity"/>
    <property type="evidence" value="ECO:0007669"/>
    <property type="project" value="TreeGrafter"/>
</dbReference>
<evidence type="ECO:0000256" key="2">
    <source>
        <dbReference type="ARBA" id="ARBA00012438"/>
    </source>
</evidence>
<dbReference type="KEGG" id="dgo:DGo_PB0343"/>
<dbReference type="GO" id="GO:0000156">
    <property type="term" value="F:phosphorelay response regulator activity"/>
    <property type="evidence" value="ECO:0007669"/>
    <property type="project" value="TreeGrafter"/>
</dbReference>
<dbReference type="Pfam" id="PF02518">
    <property type="entry name" value="HATPase_c"/>
    <property type="match status" value="1"/>
</dbReference>
<keyword evidence="5 7" id="KW-0418">Kinase</keyword>
<reference evidence="7 8" key="1">
    <citation type="journal article" date="2012" name="PLoS ONE">
        <title>Genome sequence and transcriptome analysis of the radioresistant bacterium Deinococcus gobiensis: insights into the extreme environmental adaptations.</title>
        <authorList>
            <person name="Yuan M."/>
            <person name="Chen M."/>
            <person name="Zhang W."/>
            <person name="Lu W."/>
            <person name="Wang J."/>
            <person name="Yang M."/>
            <person name="Zhao P."/>
            <person name="Tang R."/>
            <person name="Li X."/>
            <person name="Hao Y."/>
            <person name="Zhou Z."/>
            <person name="Zhan Y."/>
            <person name="Yu H."/>
            <person name="Teng C."/>
            <person name="Yan Y."/>
            <person name="Ping S."/>
            <person name="Wang Y."/>
            <person name="Lin M."/>
        </authorList>
    </citation>
    <scope>NUCLEOTIDE SEQUENCE [LARGE SCALE GENOMIC DNA]</scope>
    <source>
        <strain evidence="8">DSM 21396 / JCM 16679 / CGMCC 1.7299 / I-0</strain>
        <plasmid evidence="7">P2</plasmid>
    </source>
</reference>
<name>H8H265_DEIGI</name>
<keyword evidence="8" id="KW-1185">Reference proteome</keyword>